<protein>
    <recommendedName>
        <fullName evidence="3">Lipoprotein</fullName>
    </recommendedName>
</protein>
<evidence type="ECO:0000313" key="2">
    <source>
        <dbReference type="Proteomes" id="UP000228535"/>
    </source>
</evidence>
<dbReference type="PROSITE" id="PS51257">
    <property type="entry name" value="PROKAR_LIPOPROTEIN"/>
    <property type="match status" value="1"/>
</dbReference>
<accession>A0A2M9BR14</accession>
<evidence type="ECO:0000313" key="1">
    <source>
        <dbReference type="EMBL" id="PJJ60396.1"/>
    </source>
</evidence>
<sequence length="253" mass="28791">MIRRYSFAKLLPGLLPVAGTLILAGCQNDSVPGLQSGADYFPLEVGRYRIYAVADTLWANYQRTPSSYQFRETITDQINDATGQPGYRIVRARRVLPTDAWRDDSVMFVAATDHALLLTRNNRRTVELVFPVRKDRVWNMNAFNSLDTVAAENRYYQNVGETFQSQFGGKTYSYNQTLTTALTEDNRNGQNNAVYRSTYDQVYAQGVGPVYRARRRYIYCADQDVGTSICGRSNTRIYRGQARVEVLIEQGKL</sequence>
<reference evidence="1 2" key="1">
    <citation type="submission" date="2017-11" db="EMBL/GenBank/DDBJ databases">
        <title>Genomic Encyclopedia of Archaeal and Bacterial Type Strains, Phase II (KMG-II): From Individual Species to Whole Genera.</title>
        <authorList>
            <person name="Goeker M."/>
        </authorList>
    </citation>
    <scope>NUCLEOTIDE SEQUENCE [LARGE SCALE GENOMIC DNA]</scope>
    <source>
        <strain evidence="1 2">DSM 11115</strain>
    </source>
</reference>
<proteinExistence type="predicted"/>
<dbReference type="RefSeq" id="WP_100336046.1">
    <property type="nucleotide sequence ID" value="NZ_PGFA01000001.1"/>
</dbReference>
<organism evidence="1 2">
    <name type="scientific">Hymenobacter chitinivorans DSM 11115</name>
    <dbReference type="NCBI Taxonomy" id="1121954"/>
    <lineage>
        <taxon>Bacteria</taxon>
        <taxon>Pseudomonadati</taxon>
        <taxon>Bacteroidota</taxon>
        <taxon>Cytophagia</taxon>
        <taxon>Cytophagales</taxon>
        <taxon>Hymenobacteraceae</taxon>
        <taxon>Hymenobacter</taxon>
    </lineage>
</organism>
<name>A0A2M9BR14_9BACT</name>
<comment type="caution">
    <text evidence="1">The sequence shown here is derived from an EMBL/GenBank/DDBJ whole genome shotgun (WGS) entry which is preliminary data.</text>
</comment>
<dbReference type="AlphaFoldDB" id="A0A2M9BR14"/>
<evidence type="ECO:0008006" key="3">
    <source>
        <dbReference type="Google" id="ProtNLM"/>
    </source>
</evidence>
<keyword evidence="2" id="KW-1185">Reference proteome</keyword>
<dbReference type="OrthoDB" id="1467525at2"/>
<dbReference type="EMBL" id="PGFA01000001">
    <property type="protein sequence ID" value="PJJ60396.1"/>
    <property type="molecule type" value="Genomic_DNA"/>
</dbReference>
<dbReference type="Proteomes" id="UP000228535">
    <property type="component" value="Unassembled WGS sequence"/>
</dbReference>
<gene>
    <name evidence="1" type="ORF">CLV45_1822</name>
</gene>